<feature type="region of interest" description="Disordered" evidence="1">
    <location>
        <begin position="679"/>
        <end position="700"/>
    </location>
</feature>
<sequence>MAPNDFYPTRNNYYNAQTNSSQQYPGHQGQNTAGQSTNRTYQAHNAATSQPDYMSYSAQAYNGQQGAYGQQQDGSWSNNTAAEALRNLSNAAYATGSATAVSSGGFTPTNAAPSNRYSTTVTQPQQNQYEAGLSSIQAHASYGQTQPRPSSINATANARAPPAPSQGLQSPTVAAAYPSQRVQATFNQQRSASPAHPTFQADHSSAHSSSKKQSSSVSSAQYTDFSNRVLPHVTEPPRTSLPAAVSASYIYGDRQASAPVIQTTTNHFEQPTITVDPMQVYDPWREYERKQEALRAQKAAEEAVLAEQKRKQDEAKRAEVTKKKAEEERKKAEEERRLEEQRHVEAERRSLEPQSANSRSVTTTLTDAAHASSSAQDTEAEIRALMAKMRELNGKDPALLAKIWEEERRTHVASQQARSSQTPTAPSPTVQAAPAVQTHTQPPQVQQTHTPAQTPKPVRQQKGGTIWPPDKTQLLAETASLWLNQIPENKDKPITAAHILRMLQSNPSYVDLCEQLERMGLKLDRALFAKSLLAAVPDVNSASRQSAQAAQRPPPADPQPTAVSNTPYHDSYPPFPEADSPPYMPQDDSPPPLPAPVAQMMPKQEPPRDTLKPANKEEAARKRDFSEFVDLTALSDEDDLPPVKKSKAEQNFPRQSLPGSAPLSVVDSYVPSPNFGRFPIVPSQPAHGTTTPPTKDPRFTNIVQPINKKKALRRSGYDIKTIARDVLLATGRHPSMRPLNAHLEPLKSSFAEVDNTSDLSTLRWDIIDPGEPPKGYFQNSLFTQEQEDADDEDDSDDDHARARARPQVVVRQSIGTGGGGGMSSFSETPSLSGLLKEGSKKRGRGRPPRASYPVTSRPYGFGDGATSSPRTKPPPTNRAAGGTGYAALREHNADGTPIKKRGRPVGWRKAIHGSAEAQGREVARQPSGLRNVSTAGADSSTTKAARGAKTSGKIRSEPNYQVFKCKWQLCTAELHNLETLRKHVEKIHGKAAAHGGFDCLWEACGKDVIFYDKRTGHSEQRHQYFDFDNLSKWREHLELKHFGPLAWTMGDGPPSGLSDAGHNSDANMSDHRARRATPRISAPSSLHDSPGVGRAAESTAPKPPRRGRPPKPSQEQVAQETEDTMLKKKREVGPGVDKGGARLVTPKRRRGFDDAEDFDELIVDKED</sequence>
<reference evidence="5" key="3">
    <citation type="submission" date="2025-04" db="UniProtKB">
        <authorList>
            <consortium name="RefSeq"/>
        </authorList>
    </citation>
    <scope>IDENTIFICATION</scope>
    <source>
        <strain evidence="5">CBS 304.34</strain>
    </source>
</reference>
<feature type="region of interest" description="Disordered" evidence="1">
    <location>
        <begin position="184"/>
        <end position="220"/>
    </location>
</feature>
<dbReference type="AlphaFoldDB" id="A0A6A6YKG6"/>
<feature type="compositionally biased region" description="Polar residues" evidence="1">
    <location>
        <begin position="928"/>
        <end position="943"/>
    </location>
</feature>
<feature type="region of interest" description="Disordered" evidence="1">
    <location>
        <begin position="99"/>
        <end position="124"/>
    </location>
</feature>
<gene>
    <name evidence="3 5" type="ORF">BDZ99DRAFT_534584</name>
</gene>
<feature type="compositionally biased region" description="Low complexity" evidence="1">
    <location>
        <begin position="429"/>
        <end position="455"/>
    </location>
</feature>
<dbReference type="InterPro" id="IPR013087">
    <property type="entry name" value="Znf_C2H2_type"/>
</dbReference>
<feature type="region of interest" description="Disordered" evidence="1">
    <location>
        <begin position="410"/>
        <end position="467"/>
    </location>
</feature>
<feature type="region of interest" description="Disordered" evidence="1">
    <location>
        <begin position="141"/>
        <end position="171"/>
    </location>
</feature>
<evidence type="ECO:0000259" key="2">
    <source>
        <dbReference type="PROSITE" id="PS00028"/>
    </source>
</evidence>
<feature type="compositionally biased region" description="Polar residues" evidence="1">
    <location>
        <begin position="141"/>
        <end position="152"/>
    </location>
</feature>
<name>A0A6A6YKG6_9PEZI</name>
<feature type="compositionally biased region" description="Polar residues" evidence="1">
    <location>
        <begin position="9"/>
        <end position="36"/>
    </location>
</feature>
<feature type="compositionally biased region" description="Basic and acidic residues" evidence="1">
    <location>
        <begin position="605"/>
        <end position="624"/>
    </location>
</feature>
<feature type="domain" description="C2H2-type" evidence="2">
    <location>
        <begin position="965"/>
        <end position="988"/>
    </location>
</feature>
<feature type="compositionally biased region" description="Basic and acidic residues" evidence="1">
    <location>
        <begin position="307"/>
        <end position="351"/>
    </location>
</feature>
<feature type="compositionally biased region" description="Acidic residues" evidence="1">
    <location>
        <begin position="785"/>
        <end position="797"/>
    </location>
</feature>
<feature type="region of interest" description="Disordered" evidence="1">
    <location>
        <begin position="785"/>
        <end position="952"/>
    </location>
</feature>
<dbReference type="EMBL" id="MU003703">
    <property type="protein sequence ID" value="KAF2808455.1"/>
    <property type="molecule type" value="Genomic_DNA"/>
</dbReference>
<feature type="region of interest" description="Disordered" evidence="1">
    <location>
        <begin position="1053"/>
        <end position="1167"/>
    </location>
</feature>
<organism evidence="3">
    <name type="scientific">Mytilinidion resinicola</name>
    <dbReference type="NCBI Taxonomy" id="574789"/>
    <lineage>
        <taxon>Eukaryota</taxon>
        <taxon>Fungi</taxon>
        <taxon>Dikarya</taxon>
        <taxon>Ascomycota</taxon>
        <taxon>Pezizomycotina</taxon>
        <taxon>Dothideomycetes</taxon>
        <taxon>Pleosporomycetidae</taxon>
        <taxon>Mytilinidiales</taxon>
        <taxon>Mytilinidiaceae</taxon>
        <taxon>Mytilinidion</taxon>
    </lineage>
</organism>
<protein>
    <recommendedName>
        <fullName evidence="2">C2H2-type domain-containing protein</fullName>
    </recommendedName>
</protein>
<dbReference type="Proteomes" id="UP000504636">
    <property type="component" value="Unplaced"/>
</dbReference>
<dbReference type="OrthoDB" id="5424797at2759"/>
<feature type="compositionally biased region" description="Low complexity" evidence="1">
    <location>
        <begin position="206"/>
        <end position="220"/>
    </location>
</feature>
<evidence type="ECO:0000313" key="5">
    <source>
        <dbReference type="RefSeq" id="XP_033575419.1"/>
    </source>
</evidence>
<feature type="region of interest" description="Disordered" evidence="1">
    <location>
        <begin position="307"/>
        <end position="378"/>
    </location>
</feature>
<evidence type="ECO:0000313" key="3">
    <source>
        <dbReference type="EMBL" id="KAF2808455.1"/>
    </source>
</evidence>
<feature type="compositionally biased region" description="Pro residues" evidence="1">
    <location>
        <begin position="582"/>
        <end position="595"/>
    </location>
</feature>
<feature type="compositionally biased region" description="Polar residues" evidence="1">
    <location>
        <begin position="412"/>
        <end position="428"/>
    </location>
</feature>
<keyword evidence="4" id="KW-1185">Reference proteome</keyword>
<proteinExistence type="predicted"/>
<feature type="compositionally biased region" description="Polar residues" evidence="1">
    <location>
        <begin position="352"/>
        <end position="377"/>
    </location>
</feature>
<feature type="region of interest" description="Disordered" evidence="1">
    <location>
        <begin position="1"/>
        <end position="36"/>
    </location>
</feature>
<dbReference type="GeneID" id="54467431"/>
<evidence type="ECO:0000256" key="1">
    <source>
        <dbReference type="SAM" id="MobiDB-lite"/>
    </source>
</evidence>
<feature type="region of interest" description="Disordered" evidence="1">
    <location>
        <begin position="543"/>
        <end position="624"/>
    </location>
</feature>
<evidence type="ECO:0000313" key="4">
    <source>
        <dbReference type="Proteomes" id="UP000504636"/>
    </source>
</evidence>
<dbReference type="RefSeq" id="XP_033575419.1">
    <property type="nucleotide sequence ID" value="XM_033726538.1"/>
</dbReference>
<reference evidence="3 5" key="1">
    <citation type="journal article" date="2020" name="Stud. Mycol.">
        <title>101 Dothideomycetes genomes: a test case for predicting lifestyles and emergence of pathogens.</title>
        <authorList>
            <person name="Haridas S."/>
            <person name="Albert R."/>
            <person name="Binder M."/>
            <person name="Bloem J."/>
            <person name="Labutti K."/>
            <person name="Salamov A."/>
            <person name="Andreopoulos B."/>
            <person name="Baker S."/>
            <person name="Barry K."/>
            <person name="Bills G."/>
            <person name="Bluhm B."/>
            <person name="Cannon C."/>
            <person name="Castanera R."/>
            <person name="Culley D."/>
            <person name="Daum C."/>
            <person name="Ezra D."/>
            <person name="Gonzalez J."/>
            <person name="Henrissat B."/>
            <person name="Kuo A."/>
            <person name="Liang C."/>
            <person name="Lipzen A."/>
            <person name="Lutzoni F."/>
            <person name="Magnuson J."/>
            <person name="Mondo S."/>
            <person name="Nolan M."/>
            <person name="Ohm R."/>
            <person name="Pangilinan J."/>
            <person name="Park H.-J."/>
            <person name="Ramirez L."/>
            <person name="Alfaro M."/>
            <person name="Sun H."/>
            <person name="Tritt A."/>
            <person name="Yoshinaga Y."/>
            <person name="Zwiers L.-H."/>
            <person name="Turgeon B."/>
            <person name="Goodwin S."/>
            <person name="Spatafora J."/>
            <person name="Crous P."/>
            <person name="Grigoriev I."/>
        </authorList>
    </citation>
    <scope>NUCLEOTIDE SEQUENCE</scope>
    <source>
        <strain evidence="3 5">CBS 304.34</strain>
    </source>
</reference>
<dbReference type="PROSITE" id="PS00028">
    <property type="entry name" value="ZINC_FINGER_C2H2_1"/>
    <property type="match status" value="1"/>
</dbReference>
<feature type="region of interest" description="Disordered" evidence="1">
    <location>
        <begin position="636"/>
        <end position="659"/>
    </location>
</feature>
<reference evidence="5" key="2">
    <citation type="submission" date="2020-04" db="EMBL/GenBank/DDBJ databases">
        <authorList>
            <consortium name="NCBI Genome Project"/>
        </authorList>
    </citation>
    <scope>NUCLEOTIDE SEQUENCE</scope>
    <source>
        <strain evidence="5">CBS 304.34</strain>
    </source>
</reference>
<accession>A0A6A6YKG6</accession>